<feature type="transmembrane region" description="Helical" evidence="6">
    <location>
        <begin position="456"/>
        <end position="476"/>
    </location>
</feature>
<evidence type="ECO:0000256" key="3">
    <source>
        <dbReference type="ARBA" id="ARBA00022692"/>
    </source>
</evidence>
<evidence type="ECO:0000256" key="4">
    <source>
        <dbReference type="ARBA" id="ARBA00022989"/>
    </source>
</evidence>
<dbReference type="InterPro" id="IPR001958">
    <property type="entry name" value="Tet-R_TetA/multi-R_MdtG-like"/>
</dbReference>
<dbReference type="OrthoDB" id="10262656at2759"/>
<feature type="transmembrane region" description="Helical" evidence="6">
    <location>
        <begin position="53"/>
        <end position="75"/>
    </location>
</feature>
<name>A0A517L6I6_9PEZI</name>
<feature type="transmembrane region" description="Helical" evidence="6">
    <location>
        <begin position="416"/>
        <end position="436"/>
    </location>
</feature>
<dbReference type="InterPro" id="IPR011701">
    <property type="entry name" value="MFS"/>
</dbReference>
<evidence type="ECO:0000256" key="2">
    <source>
        <dbReference type="ARBA" id="ARBA00022448"/>
    </source>
</evidence>
<dbReference type="Proteomes" id="UP000316270">
    <property type="component" value="Chromosome 6"/>
</dbReference>
<evidence type="ECO:0000313" key="8">
    <source>
        <dbReference type="EMBL" id="QDS71251.1"/>
    </source>
</evidence>
<dbReference type="Pfam" id="PF07690">
    <property type="entry name" value="MFS_1"/>
    <property type="match status" value="1"/>
</dbReference>
<dbReference type="GO" id="GO:0016020">
    <property type="term" value="C:membrane"/>
    <property type="evidence" value="ECO:0007669"/>
    <property type="project" value="UniProtKB-SubCell"/>
</dbReference>
<dbReference type="PANTHER" id="PTHR23504:SF8">
    <property type="entry name" value="TRANSPORTER, PUTATIVE (AFU_ORTHOLOGUE AFUA_1G03730)-RELATED"/>
    <property type="match status" value="1"/>
</dbReference>
<feature type="transmembrane region" description="Helical" evidence="6">
    <location>
        <begin position="276"/>
        <end position="303"/>
    </location>
</feature>
<keyword evidence="5 6" id="KW-0472">Membrane</keyword>
<dbReference type="GO" id="GO:0022857">
    <property type="term" value="F:transmembrane transporter activity"/>
    <property type="evidence" value="ECO:0007669"/>
    <property type="project" value="InterPro"/>
</dbReference>
<dbReference type="CDD" id="cd17330">
    <property type="entry name" value="MFS_SLC46_TetA_like"/>
    <property type="match status" value="1"/>
</dbReference>
<evidence type="ECO:0000259" key="7">
    <source>
        <dbReference type="PROSITE" id="PS50850"/>
    </source>
</evidence>
<keyword evidence="3 6" id="KW-0812">Transmembrane</keyword>
<dbReference type="PANTHER" id="PTHR23504">
    <property type="entry name" value="MAJOR FACILITATOR SUPERFAMILY DOMAIN-CONTAINING PROTEIN 10"/>
    <property type="match status" value="1"/>
</dbReference>
<feature type="transmembrane region" description="Helical" evidence="6">
    <location>
        <begin position="148"/>
        <end position="169"/>
    </location>
</feature>
<feature type="transmembrane region" description="Helical" evidence="6">
    <location>
        <begin position="356"/>
        <end position="375"/>
    </location>
</feature>
<sequence>MASSLTSRRMPKLPVAQLTILSICRFAEPVALTSVFPYLPEMIESFGIPRDEVAKWAGITSACFSISQCLTAISWGRASDKYGRKPIILLAMTCAMLSSLLFGFSRSLNWAIASRAFSGASNGNVGILRTTVAEMVPQRSLQARAFSLLPLVWQIGSIVGPVLGGALASPATKLPGLFGRNKFFRTFPFALPNLINGVIFTIGLLIGVLFLKESLATRRYQRDYGRVVGSYLTRSCTGRRDLRPSDEFEPRPLGKGKSRAEEAPRYRDVFSPQSNVCLLTYCILALHGVTYDQLLPVFLHLHVDRSGRVLPFKFAGGFGLESGRIGVLFTIYGTFSMICQFTLFPMVTQKYGALTCIRWCTFIFPLAYFVTPYTVLLPSSALRQSAAMAVLLVKSFAGVFAYPCITILMTNSAKSLQLLGTLNGVATSLSAIGRAIGPFTCGRVFTWGTKSGYAIAPWWLLSLFAVWGHAATWWLVEGQGFGEEEEDKDDNQEYQSILLDTNPANNISRQTGTDMNSLIFPAASFDENSDDDDFEKSCVENVPLLRIPGKDLKL</sequence>
<dbReference type="InterPro" id="IPR036259">
    <property type="entry name" value="MFS_trans_sf"/>
</dbReference>
<feature type="transmembrane region" description="Helical" evidence="6">
    <location>
        <begin position="189"/>
        <end position="211"/>
    </location>
</feature>
<protein>
    <recommendedName>
        <fullName evidence="7">Major facilitator superfamily (MFS) profile domain-containing protein</fullName>
    </recommendedName>
</protein>
<keyword evidence="2" id="KW-0813">Transport</keyword>
<evidence type="ECO:0000256" key="1">
    <source>
        <dbReference type="ARBA" id="ARBA00004141"/>
    </source>
</evidence>
<evidence type="ECO:0000256" key="6">
    <source>
        <dbReference type="SAM" id="Phobius"/>
    </source>
</evidence>
<dbReference type="EMBL" id="CP042190">
    <property type="protein sequence ID" value="QDS71251.1"/>
    <property type="molecule type" value="Genomic_DNA"/>
</dbReference>
<evidence type="ECO:0000256" key="5">
    <source>
        <dbReference type="ARBA" id="ARBA00023136"/>
    </source>
</evidence>
<dbReference type="SUPFAM" id="SSF103473">
    <property type="entry name" value="MFS general substrate transporter"/>
    <property type="match status" value="1"/>
</dbReference>
<organism evidence="8 9">
    <name type="scientific">Venturia effusa</name>
    <dbReference type="NCBI Taxonomy" id="50376"/>
    <lineage>
        <taxon>Eukaryota</taxon>
        <taxon>Fungi</taxon>
        <taxon>Dikarya</taxon>
        <taxon>Ascomycota</taxon>
        <taxon>Pezizomycotina</taxon>
        <taxon>Dothideomycetes</taxon>
        <taxon>Pleosporomycetidae</taxon>
        <taxon>Venturiales</taxon>
        <taxon>Venturiaceae</taxon>
        <taxon>Venturia</taxon>
    </lineage>
</organism>
<dbReference type="PRINTS" id="PR01035">
    <property type="entry name" value="TCRTETA"/>
</dbReference>
<keyword evidence="4 6" id="KW-1133">Transmembrane helix</keyword>
<dbReference type="PROSITE" id="PS50850">
    <property type="entry name" value="MFS"/>
    <property type="match status" value="1"/>
</dbReference>
<feature type="transmembrane region" description="Helical" evidence="6">
    <location>
        <begin position="387"/>
        <end position="409"/>
    </location>
</feature>
<gene>
    <name evidence="8" type="ORF">FKW77_000275</name>
</gene>
<dbReference type="AlphaFoldDB" id="A0A517L6I6"/>
<accession>A0A517L6I6</accession>
<proteinExistence type="predicted"/>
<evidence type="ECO:0000313" key="9">
    <source>
        <dbReference type="Proteomes" id="UP000316270"/>
    </source>
</evidence>
<feature type="domain" description="Major facilitator superfamily (MFS) profile" evidence="7">
    <location>
        <begin position="17"/>
        <end position="480"/>
    </location>
</feature>
<feature type="transmembrane region" description="Helical" evidence="6">
    <location>
        <begin position="87"/>
        <end position="104"/>
    </location>
</feature>
<dbReference type="Gene3D" id="1.20.1250.20">
    <property type="entry name" value="MFS general substrate transporter like domains"/>
    <property type="match status" value="1"/>
</dbReference>
<dbReference type="InterPro" id="IPR020846">
    <property type="entry name" value="MFS_dom"/>
</dbReference>
<reference evidence="8 9" key="1">
    <citation type="submission" date="2019-07" db="EMBL/GenBank/DDBJ databases">
        <title>Finished genome of Venturia effusa.</title>
        <authorList>
            <person name="Young C.A."/>
            <person name="Cox M.P."/>
            <person name="Ganley A.R.D."/>
            <person name="David W.J."/>
        </authorList>
    </citation>
    <scope>NUCLEOTIDE SEQUENCE [LARGE SCALE GENOMIC DNA]</scope>
    <source>
        <strain evidence="9">albino</strain>
    </source>
</reference>
<comment type="subcellular location">
    <subcellularLocation>
        <location evidence="1">Membrane</location>
        <topology evidence="1">Multi-pass membrane protein</topology>
    </subcellularLocation>
</comment>
<feature type="transmembrane region" description="Helical" evidence="6">
    <location>
        <begin position="323"/>
        <end position="344"/>
    </location>
</feature>
<keyword evidence="9" id="KW-1185">Reference proteome</keyword>